<organism evidence="2 3">
    <name type="scientific">Caenorhabditis nigoni</name>
    <dbReference type="NCBI Taxonomy" id="1611254"/>
    <lineage>
        <taxon>Eukaryota</taxon>
        <taxon>Metazoa</taxon>
        <taxon>Ecdysozoa</taxon>
        <taxon>Nematoda</taxon>
        <taxon>Chromadorea</taxon>
        <taxon>Rhabditida</taxon>
        <taxon>Rhabditina</taxon>
        <taxon>Rhabditomorpha</taxon>
        <taxon>Rhabditoidea</taxon>
        <taxon>Rhabditidae</taxon>
        <taxon>Peloderinae</taxon>
        <taxon>Caenorhabditis</taxon>
    </lineage>
</organism>
<dbReference type="AlphaFoldDB" id="A0A2G5TG37"/>
<name>A0A2G5TG37_9PELO</name>
<dbReference type="Proteomes" id="UP000230233">
    <property type="component" value="Chromosome V"/>
</dbReference>
<dbReference type="STRING" id="1611254.A0A2G5TG37"/>
<keyword evidence="1" id="KW-0175">Coiled coil</keyword>
<comment type="caution">
    <text evidence="2">The sequence shown here is derived from an EMBL/GenBank/DDBJ whole genome shotgun (WGS) entry which is preliminary data.</text>
</comment>
<evidence type="ECO:0000313" key="3">
    <source>
        <dbReference type="Proteomes" id="UP000230233"/>
    </source>
</evidence>
<sequence>MASVVTCAAAVQVAKGASDLVFGVIDEINSDPRLKIDAMNKASAESKAAHEEAMRRWTEGQEKSEAAFRRREEAANERIRIQKEANDKEVNAMTEKIRKNEEQHDVEMKKMNDEHSKKVLAMRFESKEAREKAEMEHRMEVDKIQNEHKKEKREAEMELAKIKEEGKLKIVQAEKEKDALSEERNKELTLFIKTSKELHEIHQQQTSEISKRKKKYSLENLELNKKQLAAQNQKKLEENHKVYENLINVLTIENSRNVIKEFERIAEHVTKVNTSLKQIKDVCLPLHDEEPTIYPGDLDGSFEMISSARNSFDYSKRMFSQFVTNSNHTDPRLFDTCSDLISDMYKLMNAKDLSSICVNLPRAIDNDKMDIVKKYGQTAESLFDMFSNLQDSLTNGMKKLKISHLTSAPSSQNRAILKQNKDEI</sequence>
<dbReference type="EMBL" id="PDUG01000005">
    <property type="protein sequence ID" value="PIC26220.1"/>
    <property type="molecule type" value="Genomic_DNA"/>
</dbReference>
<protein>
    <recommendedName>
        <fullName evidence="4">Protein containing ALS2cr12 (ALS2CR12) signature</fullName>
    </recommendedName>
</protein>
<dbReference type="OrthoDB" id="5876587at2759"/>
<proteinExistence type="predicted"/>
<accession>A0A2G5TG37</accession>
<evidence type="ECO:0008006" key="4">
    <source>
        <dbReference type="Google" id="ProtNLM"/>
    </source>
</evidence>
<keyword evidence="3" id="KW-1185">Reference proteome</keyword>
<evidence type="ECO:0000313" key="2">
    <source>
        <dbReference type="EMBL" id="PIC26220.1"/>
    </source>
</evidence>
<feature type="coiled-coil region" evidence="1">
    <location>
        <begin position="134"/>
        <end position="253"/>
    </location>
</feature>
<gene>
    <name evidence="2" type="primary">Cnig_chr_V.g18858</name>
    <name evidence="2" type="ORF">B9Z55_018858</name>
</gene>
<feature type="coiled-coil region" evidence="1">
    <location>
        <begin position="71"/>
        <end position="103"/>
    </location>
</feature>
<reference evidence="3" key="1">
    <citation type="submission" date="2017-10" db="EMBL/GenBank/DDBJ databases">
        <title>Rapid genome shrinkage in a self-fertile nematode reveals novel sperm competition proteins.</title>
        <authorList>
            <person name="Yin D."/>
            <person name="Schwarz E.M."/>
            <person name="Thomas C.G."/>
            <person name="Felde R.L."/>
            <person name="Korf I.F."/>
            <person name="Cutter A.D."/>
            <person name="Schartner C.M."/>
            <person name="Ralston E.J."/>
            <person name="Meyer B.J."/>
            <person name="Haag E.S."/>
        </authorList>
    </citation>
    <scope>NUCLEOTIDE SEQUENCE [LARGE SCALE GENOMIC DNA]</scope>
    <source>
        <strain evidence="3">JU1422</strain>
    </source>
</reference>
<evidence type="ECO:0000256" key="1">
    <source>
        <dbReference type="SAM" id="Coils"/>
    </source>
</evidence>